<dbReference type="Proteomes" id="UP000663881">
    <property type="component" value="Unassembled WGS sequence"/>
</dbReference>
<dbReference type="Proteomes" id="UP000663891">
    <property type="component" value="Unassembled WGS sequence"/>
</dbReference>
<evidence type="ECO:0000313" key="2">
    <source>
        <dbReference type="EMBL" id="CAF1365498.1"/>
    </source>
</evidence>
<accession>A0A815IG40</accession>
<organism evidence="2 4">
    <name type="scientific">Adineta steineri</name>
    <dbReference type="NCBI Taxonomy" id="433720"/>
    <lineage>
        <taxon>Eukaryota</taxon>
        <taxon>Metazoa</taxon>
        <taxon>Spiralia</taxon>
        <taxon>Gnathifera</taxon>
        <taxon>Rotifera</taxon>
        <taxon>Eurotatoria</taxon>
        <taxon>Bdelloidea</taxon>
        <taxon>Adinetida</taxon>
        <taxon>Adinetidae</taxon>
        <taxon>Adineta</taxon>
    </lineage>
</organism>
<sequence length="381" mass="44397">MASKTKKTKESASAAVLPIVTDPEMAERFERELAWCVGQLECMMRSSSMKDKDPPRSALQTLTNPKTPFIRKRQMMQQLFGDYRQKMHDEDIARQKRHNQIRANTNSEIPLASRFVRRIHQNNDSTKDNTFSFNFNIPSSDMDKIDQIVLLDENFSSNDINAIETFKSAASSSNSSINSLLQILPVSIQRQVNEYLNEIIGQLVLCTGVNIKSQLPNTISHIIKRIITNRKEITIKNVQFAKQINAINDLYSKLNTQIQNICIEQLKMIKANDLNTSQIDTLRQQYQLLLKQIQLRRCEFIRDIYSMDNIEILQNMKLDYEEKQHLYDEQINHIKKLEIAINNEGVHYQQLVKRYYELCDESLNAQNALKRLKQQRENISI</sequence>
<comment type="caution">
    <text evidence="2">The sequence shown here is derived from an EMBL/GenBank/DDBJ whole genome shotgun (WGS) entry which is preliminary data.</text>
</comment>
<comment type="similarity">
    <text evidence="1">Belongs to the UPF0488 family.</text>
</comment>
<dbReference type="EMBL" id="CAJNON010000732">
    <property type="protein sequence ID" value="CAF1365498.1"/>
    <property type="molecule type" value="Genomic_DNA"/>
</dbReference>
<name>A0A815IG40_9BILA</name>
<dbReference type="InterPro" id="IPR029274">
    <property type="entry name" value="DUF4615"/>
</dbReference>
<dbReference type="EMBL" id="CAJOAY010000630">
    <property type="protein sequence ID" value="CAF3706025.1"/>
    <property type="molecule type" value="Genomic_DNA"/>
</dbReference>
<evidence type="ECO:0000313" key="4">
    <source>
        <dbReference type="Proteomes" id="UP000663891"/>
    </source>
</evidence>
<reference evidence="2" key="1">
    <citation type="submission" date="2021-02" db="EMBL/GenBank/DDBJ databases">
        <authorList>
            <person name="Nowell W R."/>
        </authorList>
    </citation>
    <scope>NUCLEOTIDE SEQUENCE</scope>
</reference>
<dbReference type="PANTHER" id="PTHR13602">
    <property type="entry name" value="UPF0488 PROTEIN C8ORF33"/>
    <property type="match status" value="1"/>
</dbReference>
<dbReference type="AlphaFoldDB" id="A0A815IG40"/>
<evidence type="ECO:0000256" key="1">
    <source>
        <dbReference type="ARBA" id="ARBA00005707"/>
    </source>
</evidence>
<evidence type="ECO:0000313" key="3">
    <source>
        <dbReference type="EMBL" id="CAF3706025.1"/>
    </source>
</evidence>
<dbReference type="OrthoDB" id="10023605at2759"/>
<gene>
    <name evidence="3" type="ORF">OKA104_LOCUS12839</name>
    <name evidence="2" type="ORF">VCS650_LOCUS34557</name>
</gene>
<dbReference type="PANTHER" id="PTHR13602:SF2">
    <property type="entry name" value="UPF0488 PROTEIN C8ORF33"/>
    <property type="match status" value="1"/>
</dbReference>
<dbReference type="Pfam" id="PF15393">
    <property type="entry name" value="DUF4615"/>
    <property type="match status" value="1"/>
</dbReference>
<protein>
    <submittedName>
        <fullName evidence="2">Uncharacterized protein</fullName>
    </submittedName>
</protein>
<proteinExistence type="inferred from homology"/>